<dbReference type="SMART" id="SM00239">
    <property type="entry name" value="C2"/>
    <property type="match status" value="1"/>
</dbReference>
<accession>A0A9W9C8C9</accession>
<keyword evidence="4" id="KW-1185">Reference proteome</keyword>
<feature type="compositionally biased region" description="Polar residues" evidence="1">
    <location>
        <begin position="789"/>
        <end position="805"/>
    </location>
</feature>
<dbReference type="RefSeq" id="XP_056069305.1">
    <property type="nucleotide sequence ID" value="XM_056217749.1"/>
</dbReference>
<dbReference type="OrthoDB" id="270970at2759"/>
<gene>
    <name evidence="3" type="ORF">N0V89_008996</name>
</gene>
<dbReference type="GeneID" id="80912526"/>
<dbReference type="PROSITE" id="PS50004">
    <property type="entry name" value="C2"/>
    <property type="match status" value="1"/>
</dbReference>
<evidence type="ECO:0000259" key="2">
    <source>
        <dbReference type="PROSITE" id="PS50004"/>
    </source>
</evidence>
<feature type="region of interest" description="Disordered" evidence="1">
    <location>
        <begin position="147"/>
        <end position="718"/>
    </location>
</feature>
<feature type="compositionally biased region" description="Low complexity" evidence="1">
    <location>
        <begin position="699"/>
        <end position="710"/>
    </location>
</feature>
<feature type="region of interest" description="Disordered" evidence="1">
    <location>
        <begin position="829"/>
        <end position="874"/>
    </location>
</feature>
<dbReference type="PANTHER" id="PTHR47052">
    <property type="entry name" value="CONSERVED SERINE PROLINE-RICH PROTEIN (AFU_ORTHOLOGUE AFUA_2G01790)"/>
    <property type="match status" value="1"/>
</dbReference>
<dbReference type="SUPFAM" id="SSF49562">
    <property type="entry name" value="C2 domain (Calcium/lipid-binding domain, CaLB)"/>
    <property type="match status" value="1"/>
</dbReference>
<dbReference type="InterPro" id="IPR000008">
    <property type="entry name" value="C2_dom"/>
</dbReference>
<feature type="compositionally biased region" description="Polar residues" evidence="1">
    <location>
        <begin position="833"/>
        <end position="851"/>
    </location>
</feature>
<evidence type="ECO:0000313" key="3">
    <source>
        <dbReference type="EMBL" id="KAJ4350375.1"/>
    </source>
</evidence>
<feature type="compositionally biased region" description="Pro residues" evidence="1">
    <location>
        <begin position="248"/>
        <end position="265"/>
    </location>
</feature>
<feature type="domain" description="C2" evidence="2">
    <location>
        <begin position="3"/>
        <end position="124"/>
    </location>
</feature>
<feature type="compositionally biased region" description="Polar residues" evidence="1">
    <location>
        <begin position="652"/>
        <end position="662"/>
    </location>
</feature>
<dbReference type="InterPro" id="IPR052981">
    <property type="entry name" value="Ingression_C2_domain"/>
</dbReference>
<feature type="compositionally biased region" description="Polar residues" evidence="1">
    <location>
        <begin position="319"/>
        <end position="332"/>
    </location>
</feature>
<dbReference type="AlphaFoldDB" id="A0A9W9C8C9"/>
<dbReference type="InterPro" id="IPR035892">
    <property type="entry name" value="C2_domain_sf"/>
</dbReference>
<feature type="compositionally biased region" description="Basic and acidic residues" evidence="1">
    <location>
        <begin position="741"/>
        <end position="751"/>
    </location>
</feature>
<evidence type="ECO:0000256" key="1">
    <source>
        <dbReference type="SAM" id="MobiDB-lite"/>
    </source>
</evidence>
<evidence type="ECO:0000313" key="4">
    <source>
        <dbReference type="Proteomes" id="UP001140513"/>
    </source>
</evidence>
<dbReference type="Proteomes" id="UP001140513">
    <property type="component" value="Unassembled WGS sequence"/>
</dbReference>
<feature type="compositionally biased region" description="Basic and acidic residues" evidence="1">
    <location>
        <begin position="763"/>
        <end position="787"/>
    </location>
</feature>
<sequence length="958" mass="105803">MAPVAQHTAGIYSDMTVDGPIIGTLVTIIDRAKNLPNRRSMGKQDPYCAARLGKEAKKTNTDRRGGQTPRWDQELRFTVHDSADYHQLKVSVFNDDKKTELIGETWVNLEAVIIPGGGQSDTWHGLNCRGKYAGEIRIELTYYDTRPKEDKTPAVQKQQSARPGGSPAVGGPRESTPVKRRPLPSDPTGASPSPVNTPEQRGLRGIQAGPRSYGSPRHEHTPSKSRSSQHADTPPRRPLPGASALSETPPPKQHTPQHQQPPAPRPADQEAYHTPPPNPRSSNTNLPQYNEAGYDLSYAAPKPYEVQPIDPHPGHRAMSQENFRSSRRQSYNPPELAHSYSAPAVPLTHEPEPIQDPYYMEPAYSNPHTPQQSDGYGRDTFQDPSYHVEPLRLSRNSRSQELVAPHEQFHSPNGYSDSQSPYDHQYSSHGRRASAMQPTVEDEDDLPPPPPVHRKGANTLPQPQHQPQDYRSDAPAPLNMSRYREEPSQYGYDPTPQPYGANEYGQVVTQERRYTHPRPVSRPVSRDTMAPSPLRNETAMIPASLVPGLAARQSRDLSAYQAPPPSYDDPPRTRQLSEPDYRNLPQYDAPSRPHPLTYHSAPPEDPYYPHAPPEEPRRRSPVRELTPVKPRAISPSISPANAHSPVHDRSSRLPQRSMPTRKSVSPRPPPSSDGIQERRLSGVPFDPDSFDVYNPNAKPSSSDPDRPGSSMEMNDQGQVVTFSGRVIDASDHLPIDSWAPEPERKPTEKVRPVRSRAALNGARDLEAAAQREERYRRERADRERIRQATDVTFGSAASSSPSNALVTSRHNFNEYNSPVNAGALVLADRDATPPSSSRNRLQKRSNGTHARTASAYDYDSPPAHSPSSIPMPNTNVLRERENVGGYGSSPGYGARHSGAAAPPIPAKIPLENEDVALSLELQSIDIGAGGGAGAGRRVRGEEGLWVLKKSSMVILIEW</sequence>
<feature type="compositionally biased region" description="Basic and acidic residues" evidence="1">
    <location>
        <begin position="612"/>
        <end position="622"/>
    </location>
</feature>
<feature type="compositionally biased region" description="Polar residues" evidence="1">
    <location>
        <begin position="865"/>
        <end position="874"/>
    </location>
</feature>
<comment type="caution">
    <text evidence="3">The sequence shown here is derived from an EMBL/GenBank/DDBJ whole genome shotgun (WGS) entry which is preliminary data.</text>
</comment>
<dbReference type="CDD" id="cd08681">
    <property type="entry name" value="C2_fungal_Inn1p-like"/>
    <property type="match status" value="1"/>
</dbReference>
<dbReference type="PANTHER" id="PTHR47052:SF3">
    <property type="entry name" value="INGRESSION PROTEIN 1"/>
    <property type="match status" value="1"/>
</dbReference>
<reference evidence="3" key="1">
    <citation type="submission" date="2022-10" db="EMBL/GenBank/DDBJ databases">
        <title>Tapping the CABI collections for fungal endophytes: first genome assemblies for Collariella, Neodidymelliopsis, Ascochyta clinopodiicola, Didymella pomorum, Didymosphaeria variabile, Neocosmospora piperis and Neocucurbitaria cava.</title>
        <authorList>
            <person name="Hill R."/>
        </authorList>
    </citation>
    <scope>NUCLEOTIDE SEQUENCE</scope>
    <source>
        <strain evidence="3">IMI 356815</strain>
    </source>
</reference>
<feature type="compositionally biased region" description="Polar residues" evidence="1">
    <location>
        <begin position="188"/>
        <end position="199"/>
    </location>
</feature>
<dbReference type="Pfam" id="PF00168">
    <property type="entry name" value="C2"/>
    <property type="match status" value="1"/>
</dbReference>
<proteinExistence type="predicted"/>
<feature type="region of interest" description="Disordered" evidence="1">
    <location>
        <begin position="733"/>
        <end position="805"/>
    </location>
</feature>
<dbReference type="Gene3D" id="2.60.40.150">
    <property type="entry name" value="C2 domain"/>
    <property type="match status" value="1"/>
</dbReference>
<dbReference type="EMBL" id="JAPEUX010000006">
    <property type="protein sequence ID" value="KAJ4350375.1"/>
    <property type="molecule type" value="Genomic_DNA"/>
</dbReference>
<feature type="compositionally biased region" description="Polar residues" evidence="1">
    <location>
        <begin position="410"/>
        <end position="428"/>
    </location>
</feature>
<protein>
    <recommendedName>
        <fullName evidence="2">C2 domain-containing protein</fullName>
    </recommendedName>
</protein>
<dbReference type="InterPro" id="IPR037791">
    <property type="entry name" value="C2_fungal_Inn1"/>
</dbReference>
<feature type="compositionally biased region" description="Polar residues" evidence="1">
    <location>
        <begin position="459"/>
        <end position="469"/>
    </location>
</feature>
<feature type="compositionally biased region" description="Basic and acidic residues" evidence="1">
    <location>
        <begin position="569"/>
        <end position="581"/>
    </location>
</feature>
<organism evidence="3 4">
    <name type="scientific">Didymosphaeria variabile</name>
    <dbReference type="NCBI Taxonomy" id="1932322"/>
    <lineage>
        <taxon>Eukaryota</taxon>
        <taxon>Fungi</taxon>
        <taxon>Dikarya</taxon>
        <taxon>Ascomycota</taxon>
        <taxon>Pezizomycotina</taxon>
        <taxon>Dothideomycetes</taxon>
        <taxon>Pleosporomycetidae</taxon>
        <taxon>Pleosporales</taxon>
        <taxon>Massarineae</taxon>
        <taxon>Didymosphaeriaceae</taxon>
        <taxon>Didymosphaeria</taxon>
    </lineage>
</organism>
<name>A0A9W9C8C9_9PLEO</name>